<dbReference type="GO" id="GO:0003700">
    <property type="term" value="F:DNA-binding transcription factor activity"/>
    <property type="evidence" value="ECO:0007669"/>
    <property type="project" value="InterPro"/>
</dbReference>
<proteinExistence type="inferred from homology"/>
<dbReference type="GO" id="GO:0043565">
    <property type="term" value="F:sequence-specific DNA binding"/>
    <property type="evidence" value="ECO:0007669"/>
    <property type="project" value="TreeGrafter"/>
</dbReference>
<dbReference type="GO" id="GO:0009089">
    <property type="term" value="P:lysine biosynthetic process via diaminopimelate"/>
    <property type="evidence" value="ECO:0007669"/>
    <property type="project" value="TreeGrafter"/>
</dbReference>
<dbReference type="GO" id="GO:0010628">
    <property type="term" value="P:positive regulation of gene expression"/>
    <property type="evidence" value="ECO:0007669"/>
    <property type="project" value="TreeGrafter"/>
</dbReference>
<evidence type="ECO:0000313" key="7">
    <source>
        <dbReference type="Proteomes" id="UP000599578"/>
    </source>
</evidence>
<evidence type="ECO:0000256" key="1">
    <source>
        <dbReference type="ARBA" id="ARBA00009437"/>
    </source>
</evidence>
<dbReference type="SUPFAM" id="SSF53850">
    <property type="entry name" value="Periplasmic binding protein-like II"/>
    <property type="match status" value="1"/>
</dbReference>
<gene>
    <name evidence="6" type="ORF">GCM10011348_07190</name>
</gene>
<dbReference type="PRINTS" id="PR00039">
    <property type="entry name" value="HTHLYSR"/>
</dbReference>
<comment type="caution">
    <text evidence="6">The sequence shown here is derived from an EMBL/GenBank/DDBJ whole genome shotgun (WGS) entry which is preliminary data.</text>
</comment>
<dbReference type="InterPro" id="IPR000847">
    <property type="entry name" value="LysR_HTH_N"/>
</dbReference>
<evidence type="ECO:0000313" key="6">
    <source>
        <dbReference type="EMBL" id="GGO77503.1"/>
    </source>
</evidence>
<keyword evidence="7" id="KW-1185">Reference proteome</keyword>
<name>A0A918DNU6_9GAMM</name>
<dbReference type="InterPro" id="IPR005119">
    <property type="entry name" value="LysR_subst-bd"/>
</dbReference>
<dbReference type="Pfam" id="PF03466">
    <property type="entry name" value="LysR_substrate"/>
    <property type="match status" value="1"/>
</dbReference>
<dbReference type="InterPro" id="IPR036388">
    <property type="entry name" value="WH-like_DNA-bd_sf"/>
</dbReference>
<evidence type="ECO:0000256" key="4">
    <source>
        <dbReference type="ARBA" id="ARBA00023163"/>
    </source>
</evidence>
<feature type="domain" description="HTH lysR-type" evidence="5">
    <location>
        <begin position="5"/>
        <end position="62"/>
    </location>
</feature>
<keyword evidence="3" id="KW-0238">DNA-binding</keyword>
<keyword evidence="4" id="KW-0804">Transcription</keyword>
<dbReference type="EMBL" id="BMLT01000002">
    <property type="protein sequence ID" value="GGO77503.1"/>
    <property type="molecule type" value="Genomic_DNA"/>
</dbReference>
<accession>A0A918DNU6</accession>
<dbReference type="Gene3D" id="3.40.190.10">
    <property type="entry name" value="Periplasmic binding protein-like II"/>
    <property type="match status" value="2"/>
</dbReference>
<evidence type="ECO:0000256" key="2">
    <source>
        <dbReference type="ARBA" id="ARBA00023015"/>
    </source>
</evidence>
<dbReference type="PANTHER" id="PTHR30427">
    <property type="entry name" value="TRANSCRIPTIONAL ACTIVATOR PROTEIN LYSR"/>
    <property type="match status" value="1"/>
</dbReference>
<dbReference type="Proteomes" id="UP000599578">
    <property type="component" value="Unassembled WGS sequence"/>
</dbReference>
<evidence type="ECO:0000256" key="3">
    <source>
        <dbReference type="ARBA" id="ARBA00023125"/>
    </source>
</evidence>
<organism evidence="6 7">
    <name type="scientific">Marinobacterium nitratireducens</name>
    <dbReference type="NCBI Taxonomy" id="518897"/>
    <lineage>
        <taxon>Bacteria</taxon>
        <taxon>Pseudomonadati</taxon>
        <taxon>Pseudomonadota</taxon>
        <taxon>Gammaproteobacteria</taxon>
        <taxon>Oceanospirillales</taxon>
        <taxon>Oceanospirillaceae</taxon>
        <taxon>Marinobacterium</taxon>
    </lineage>
</organism>
<protein>
    <submittedName>
        <fullName evidence="6">Transcriptional regulator</fullName>
    </submittedName>
</protein>
<sequence>MGRPMNSKQLTAFRAIMQQGSMTDAARQLGVSQPAISRLVRDLEQSLGFRLFERRNSRLYATPGGRAFYREVERHYCGLERLGRSADRIRMMKSGQLRLGAAPLFATTVLPQVLARFSLGRDEVALSLGAEPTPELLQRVAAQTYDLGLAELPAETGAVRIAAAWRSELCCIAPAGHRFAGLDRVRVEDLDREPYIPVGSADSPGYQRLERLLRDHLVRPDERAGADQCGVAMALVRAGMGVALVDPFSARQWSAEGGVARPFAPALPFCLGFVLPDIRETGALEQAFIDSFEAQVCTELALQPIEPEDASRV</sequence>
<dbReference type="PROSITE" id="PS50931">
    <property type="entry name" value="HTH_LYSR"/>
    <property type="match status" value="1"/>
</dbReference>
<dbReference type="PANTHER" id="PTHR30427:SF1">
    <property type="entry name" value="TRANSCRIPTIONAL ACTIVATOR PROTEIN LYSR"/>
    <property type="match status" value="1"/>
</dbReference>
<keyword evidence="2" id="KW-0805">Transcription regulation</keyword>
<comment type="similarity">
    <text evidence="1">Belongs to the LysR transcriptional regulatory family.</text>
</comment>
<evidence type="ECO:0000259" key="5">
    <source>
        <dbReference type="PROSITE" id="PS50931"/>
    </source>
</evidence>
<reference evidence="6 7" key="1">
    <citation type="journal article" date="2014" name="Int. J. Syst. Evol. Microbiol.">
        <title>Complete genome sequence of Corynebacterium casei LMG S-19264T (=DSM 44701T), isolated from a smear-ripened cheese.</title>
        <authorList>
            <consortium name="US DOE Joint Genome Institute (JGI-PGF)"/>
            <person name="Walter F."/>
            <person name="Albersmeier A."/>
            <person name="Kalinowski J."/>
            <person name="Ruckert C."/>
        </authorList>
    </citation>
    <scope>NUCLEOTIDE SEQUENCE [LARGE SCALE GENOMIC DNA]</scope>
    <source>
        <strain evidence="6 7">CGMCC 1.7286</strain>
    </source>
</reference>
<dbReference type="SUPFAM" id="SSF46785">
    <property type="entry name" value="Winged helix' DNA-binding domain"/>
    <property type="match status" value="1"/>
</dbReference>
<dbReference type="Pfam" id="PF00126">
    <property type="entry name" value="HTH_1"/>
    <property type="match status" value="1"/>
</dbReference>
<dbReference type="Gene3D" id="1.10.10.10">
    <property type="entry name" value="Winged helix-like DNA-binding domain superfamily/Winged helix DNA-binding domain"/>
    <property type="match status" value="1"/>
</dbReference>
<dbReference type="FunFam" id="1.10.10.10:FF:000001">
    <property type="entry name" value="LysR family transcriptional regulator"/>
    <property type="match status" value="1"/>
</dbReference>
<dbReference type="InterPro" id="IPR036390">
    <property type="entry name" value="WH_DNA-bd_sf"/>
</dbReference>
<dbReference type="AlphaFoldDB" id="A0A918DNU6"/>